<keyword evidence="9" id="KW-1185">Reference proteome</keyword>
<evidence type="ECO:0000256" key="4">
    <source>
        <dbReference type="ARBA" id="ARBA00022691"/>
    </source>
</evidence>
<keyword evidence="2 6" id="KW-0489">Methyltransferase</keyword>
<dbReference type="EC" id="2.1.1.37" evidence="1"/>
<organism evidence="8 9">
    <name type="scientific">Deinococcus gobiensis (strain DSM 21396 / JCM 16679 / CGMCC 1.7299 / I-0)</name>
    <dbReference type="NCBI Taxonomy" id="745776"/>
    <lineage>
        <taxon>Bacteria</taxon>
        <taxon>Thermotogati</taxon>
        <taxon>Deinococcota</taxon>
        <taxon>Deinococci</taxon>
        <taxon>Deinococcales</taxon>
        <taxon>Deinococcaceae</taxon>
        <taxon>Deinococcus</taxon>
    </lineage>
</organism>
<dbReference type="InterPro" id="IPR031303">
    <property type="entry name" value="C5_meth_CS"/>
</dbReference>
<dbReference type="HOGENOM" id="CLU_006958_2_4_0"/>
<evidence type="ECO:0000256" key="1">
    <source>
        <dbReference type="ARBA" id="ARBA00011975"/>
    </source>
</evidence>
<reference evidence="8 9" key="1">
    <citation type="journal article" date="2012" name="PLoS ONE">
        <title>Genome sequence and transcriptome analysis of the radioresistant bacterium Deinococcus gobiensis: insights into the extreme environmental adaptations.</title>
        <authorList>
            <person name="Yuan M."/>
            <person name="Chen M."/>
            <person name="Zhang W."/>
            <person name="Lu W."/>
            <person name="Wang J."/>
            <person name="Yang M."/>
            <person name="Zhao P."/>
            <person name="Tang R."/>
            <person name="Li X."/>
            <person name="Hao Y."/>
            <person name="Zhou Z."/>
            <person name="Zhan Y."/>
            <person name="Yu H."/>
            <person name="Teng C."/>
            <person name="Yan Y."/>
            <person name="Ping S."/>
            <person name="Wang Y."/>
            <person name="Lin M."/>
        </authorList>
    </citation>
    <scope>NUCLEOTIDE SEQUENCE [LARGE SCALE GENOMIC DNA]</scope>
    <source>
        <strain evidence="9">DSM 21396 / JCM 16679 / CGMCC 1.7299 / I-0</strain>
        <plasmid evidence="8">P4</plasmid>
    </source>
</reference>
<dbReference type="RefSeq" id="WP_014686920.1">
    <property type="nucleotide sequence ID" value="NC_017792.1"/>
</dbReference>
<keyword evidence="8" id="KW-0614">Plasmid</keyword>
<dbReference type="EMBL" id="CP002195">
    <property type="protein sequence ID" value="AFD28110.1"/>
    <property type="molecule type" value="Genomic_DNA"/>
</dbReference>
<geneLocation type="plasmid" evidence="8 9">
    <name>P4</name>
</geneLocation>
<evidence type="ECO:0000313" key="9">
    <source>
        <dbReference type="Proteomes" id="UP000007575"/>
    </source>
</evidence>
<evidence type="ECO:0000313" key="8">
    <source>
        <dbReference type="EMBL" id="AFD28110.1"/>
    </source>
</evidence>
<dbReference type="SUPFAM" id="SSF53335">
    <property type="entry name" value="S-adenosyl-L-methionine-dependent methyltransferases"/>
    <property type="match status" value="1"/>
</dbReference>
<dbReference type="PANTHER" id="PTHR10629:SF52">
    <property type="entry name" value="DNA (CYTOSINE-5)-METHYLTRANSFERASE 1"/>
    <property type="match status" value="1"/>
</dbReference>
<evidence type="ECO:0000256" key="6">
    <source>
        <dbReference type="PROSITE-ProRule" id="PRU01016"/>
    </source>
</evidence>
<gene>
    <name evidence="8" type="ordered locus">DGo_PD0036</name>
</gene>
<sequence>MYGIISSCSFGAEKPFCRPGHHQCFFSRGRVCVSDAVILQKKLQRLAEGAPPRVLDLFSGCGGLSLGFSKAGFQISAAVEFDQAAAASHAVNFHQGKACHMVARDITITPPQKVADEFELGPVAEGIDVIVGGPPCQAFARVGRSKLREILEHPEAYRQDPRSRLYMEYLKYVEAFQPVALLMENVPDVLNHGGQNIAEETAEFLEDLGYVARYTLLNAAYYGVPQMRERMFLVAYRQELGQEVSFPLPTHWLRLPPGYEGSRQVALKFLKRGGLFEEAPQFRYVHPPEATPDLTPAVTAREALSDLPTITAHLEGRSRKGAQRFEGLVPYPSSVAPESYAHLMRHWPGFENDAGLKDHVIRHLPRDWDIFRRMNPGDQYPQAWGHAQDLFQETLVTRRAQGEELSPGTPAYEELQAAIVPPYDVTKFPNKWRKMEADRPARTLMAHLGKDSYSHIHYDSAQARTISVREAARLQSFPDGFVFRGTMNPAFKQIGNAVPPLLAWAIASEMRQTLQIGIESVISKEQHGSERTPAVV</sequence>
<name>H8H3L3_DEIGI</name>
<accession>H8H3L3</accession>
<keyword evidence="3 6" id="KW-0808">Transferase</keyword>
<dbReference type="InterPro" id="IPR001525">
    <property type="entry name" value="C5_MeTfrase"/>
</dbReference>
<dbReference type="REBASE" id="45843">
    <property type="entry name" value="M.DgoI0ORF36P"/>
</dbReference>
<dbReference type="NCBIfam" id="TIGR00675">
    <property type="entry name" value="dcm"/>
    <property type="match status" value="1"/>
</dbReference>
<evidence type="ECO:0000256" key="3">
    <source>
        <dbReference type="ARBA" id="ARBA00022679"/>
    </source>
</evidence>
<dbReference type="AlphaFoldDB" id="H8H3L3"/>
<dbReference type="GO" id="GO:0032259">
    <property type="term" value="P:methylation"/>
    <property type="evidence" value="ECO:0007669"/>
    <property type="project" value="UniProtKB-KW"/>
</dbReference>
<dbReference type="PRINTS" id="PR00105">
    <property type="entry name" value="C5METTRFRASE"/>
</dbReference>
<dbReference type="PROSITE" id="PS00095">
    <property type="entry name" value="C5_MTASE_2"/>
    <property type="match status" value="1"/>
</dbReference>
<dbReference type="InterPro" id="IPR050390">
    <property type="entry name" value="C5-Methyltransferase"/>
</dbReference>
<evidence type="ECO:0000256" key="7">
    <source>
        <dbReference type="RuleBase" id="RU000416"/>
    </source>
</evidence>
<evidence type="ECO:0000256" key="2">
    <source>
        <dbReference type="ARBA" id="ARBA00022603"/>
    </source>
</evidence>
<keyword evidence="5" id="KW-0680">Restriction system</keyword>
<dbReference type="KEGG" id="dgo:DGo_PD0036"/>
<proteinExistence type="inferred from homology"/>
<dbReference type="GO" id="GO:0009307">
    <property type="term" value="P:DNA restriction-modification system"/>
    <property type="evidence" value="ECO:0007669"/>
    <property type="project" value="UniProtKB-KW"/>
</dbReference>
<dbReference type="Gene3D" id="3.90.120.10">
    <property type="entry name" value="DNA Methylase, subunit A, domain 2"/>
    <property type="match status" value="1"/>
</dbReference>
<feature type="active site" evidence="6">
    <location>
        <position position="136"/>
    </location>
</feature>
<dbReference type="Proteomes" id="UP000007575">
    <property type="component" value="Plasmid P4"/>
</dbReference>
<keyword evidence="4 6" id="KW-0949">S-adenosyl-L-methionine</keyword>
<dbReference type="PROSITE" id="PS51679">
    <property type="entry name" value="SAM_MT_C5"/>
    <property type="match status" value="1"/>
</dbReference>
<dbReference type="Pfam" id="PF00145">
    <property type="entry name" value="DNA_methylase"/>
    <property type="match status" value="2"/>
</dbReference>
<dbReference type="GO" id="GO:0003886">
    <property type="term" value="F:DNA (cytosine-5-)-methyltransferase activity"/>
    <property type="evidence" value="ECO:0007669"/>
    <property type="project" value="UniProtKB-EC"/>
</dbReference>
<dbReference type="PANTHER" id="PTHR10629">
    <property type="entry name" value="CYTOSINE-SPECIFIC METHYLTRANSFERASE"/>
    <property type="match status" value="1"/>
</dbReference>
<comment type="similarity">
    <text evidence="6 7">Belongs to the class I-like SAM-binding methyltransferase superfamily. C5-methyltransferase family.</text>
</comment>
<dbReference type="Gene3D" id="3.40.50.150">
    <property type="entry name" value="Vaccinia Virus protein VP39"/>
    <property type="match status" value="1"/>
</dbReference>
<dbReference type="InterPro" id="IPR029063">
    <property type="entry name" value="SAM-dependent_MTases_sf"/>
</dbReference>
<protein>
    <recommendedName>
        <fullName evidence="1">DNA (cytosine-5-)-methyltransferase</fullName>
        <ecNumber evidence="1">2.1.1.37</ecNumber>
    </recommendedName>
</protein>
<dbReference type="OrthoDB" id="9813719at2"/>
<dbReference type="PATRIC" id="fig|745776.4.peg.4019"/>
<evidence type="ECO:0000256" key="5">
    <source>
        <dbReference type="ARBA" id="ARBA00022747"/>
    </source>
</evidence>